<organism evidence="1 2">
    <name type="scientific">Massilia eurypsychrophila</name>
    <dbReference type="NCBI Taxonomy" id="1485217"/>
    <lineage>
        <taxon>Bacteria</taxon>
        <taxon>Pseudomonadati</taxon>
        <taxon>Pseudomonadota</taxon>
        <taxon>Betaproteobacteria</taxon>
        <taxon>Burkholderiales</taxon>
        <taxon>Oxalobacteraceae</taxon>
        <taxon>Telluria group</taxon>
        <taxon>Massilia</taxon>
    </lineage>
</organism>
<keyword evidence="2" id="KW-1185">Reference proteome</keyword>
<accession>A0A2G8TDP3</accession>
<sequence>MTFASTIPRYRRALSLFGASVLLHLLALWSILPHMLQPAAHEPPPVVTIARLIAAPPPPPKPAPKTVPKTAPAAPAKVLARARPAPAPAPAALVDVAVLASQPAISDQAGAAQLLSAVQSVVMATVEPPAAVEPVAPLPPPAPGYRVDLPPSARILLDVARRDADGTRWSGEAEMAWQLKGNRYSMKVEAGISVVVTRVNLVALQSEGSVGETGFAPSLMTEKRRGRAQTATHFRDGHITFSASQQAFDQAAGAQDKATIPLQLAAIARADSGQLAAGIDIQVAEDKDASVFHFVLLGQEQLHTRLGKIDAWRLSRPPKPGAYASRLDIWLAPAHGWLPVQISNIEASGAVTTQTVSKIVLTDPGT</sequence>
<dbReference type="OrthoDB" id="8526020at2"/>
<evidence type="ECO:0008006" key="3">
    <source>
        <dbReference type="Google" id="ProtNLM"/>
    </source>
</evidence>
<dbReference type="EMBL" id="PDOC01000009">
    <property type="protein sequence ID" value="PIL44167.1"/>
    <property type="molecule type" value="Genomic_DNA"/>
</dbReference>
<gene>
    <name evidence="1" type="ORF">CR105_15830</name>
</gene>
<dbReference type="AlphaFoldDB" id="A0A2G8TDP3"/>
<dbReference type="Proteomes" id="UP000230390">
    <property type="component" value="Unassembled WGS sequence"/>
</dbReference>
<dbReference type="InterPro" id="IPR021457">
    <property type="entry name" value="DUF3108"/>
</dbReference>
<evidence type="ECO:0000313" key="2">
    <source>
        <dbReference type="Proteomes" id="UP000230390"/>
    </source>
</evidence>
<evidence type="ECO:0000313" key="1">
    <source>
        <dbReference type="EMBL" id="PIL44167.1"/>
    </source>
</evidence>
<name>A0A2G8TDP3_9BURK</name>
<proteinExistence type="predicted"/>
<dbReference type="Pfam" id="PF11306">
    <property type="entry name" value="DUF3108"/>
    <property type="match status" value="1"/>
</dbReference>
<reference evidence="1 2" key="1">
    <citation type="submission" date="2017-10" db="EMBL/GenBank/DDBJ databases">
        <title>Massilia psychrophilum sp. nov., a novel purple-pigmented bacterium isolated from Tianshan glacier, Xinjiang Municipality, China.</title>
        <authorList>
            <person name="Wang H."/>
        </authorList>
    </citation>
    <scope>NUCLEOTIDE SEQUENCE [LARGE SCALE GENOMIC DNA]</scope>
    <source>
        <strain evidence="1 2">JCM 30074</strain>
    </source>
</reference>
<dbReference type="RefSeq" id="WP_099789865.1">
    <property type="nucleotide sequence ID" value="NZ_JBHLYV010000017.1"/>
</dbReference>
<protein>
    <recommendedName>
        <fullName evidence="3">DUF3108 domain-containing protein</fullName>
    </recommendedName>
</protein>
<comment type="caution">
    <text evidence="1">The sequence shown here is derived from an EMBL/GenBank/DDBJ whole genome shotgun (WGS) entry which is preliminary data.</text>
</comment>